<keyword evidence="11" id="KW-1185">Reference proteome</keyword>
<dbReference type="eggNOG" id="COG0745">
    <property type="taxonomic scope" value="Bacteria"/>
</dbReference>
<dbReference type="GO" id="GO:0005829">
    <property type="term" value="C:cytosol"/>
    <property type="evidence" value="ECO:0007669"/>
    <property type="project" value="TreeGrafter"/>
</dbReference>
<keyword evidence="3" id="KW-0805">Transcription regulation</keyword>
<accession>F7PWM7</accession>
<dbReference type="PROSITE" id="PS51755">
    <property type="entry name" value="OMPR_PHOB"/>
    <property type="match status" value="1"/>
</dbReference>
<dbReference type="Pfam" id="PF00072">
    <property type="entry name" value="Response_reg"/>
    <property type="match status" value="1"/>
</dbReference>
<proteinExistence type="predicted"/>
<sequence length="223" mass="25609">MAKILIIEDEQSIQKLLSYDLNQAGYDVEVASNGKDGYKKAKNGNFDLIVLDLMLPLMDGVEVCKKLRDEGNDVYVIMLTARDDEIDKITGLDSGADDYMTKPFSPREVIARIKAGLRRQNKKVNKEVISLKDITLDLKRHELYLNDQLVTLTHKEFELLHFLLKNKGIALSRDRLLETLWGFEYDGDTRIVDVHIFKLREKLTTSEISIKTKRGVGYMLEDE</sequence>
<feature type="DNA-binding region" description="OmpR/PhoB-type" evidence="7">
    <location>
        <begin position="126"/>
        <end position="222"/>
    </location>
</feature>
<dbReference type="Pfam" id="PF00486">
    <property type="entry name" value="Trans_reg_C"/>
    <property type="match status" value="1"/>
</dbReference>
<dbReference type="InterPro" id="IPR036388">
    <property type="entry name" value="WH-like_DNA-bd_sf"/>
</dbReference>
<dbReference type="SUPFAM" id="SSF46894">
    <property type="entry name" value="C-terminal effector domain of the bipartite response regulators"/>
    <property type="match status" value="1"/>
</dbReference>
<keyword evidence="2" id="KW-0902">Two-component regulatory system</keyword>
<organism evidence="10 11">
    <name type="scientific">Haloplasma contractile SSD-17B</name>
    <dbReference type="NCBI Taxonomy" id="1033810"/>
    <lineage>
        <taxon>Bacteria</taxon>
        <taxon>Bacillati</taxon>
        <taxon>Mycoplasmatota</taxon>
        <taxon>Mollicutes</taxon>
        <taxon>Haloplasmatales</taxon>
        <taxon>Haloplasmataceae</taxon>
        <taxon>Haloplasma</taxon>
    </lineage>
</organism>
<evidence type="ECO:0000256" key="3">
    <source>
        <dbReference type="ARBA" id="ARBA00023015"/>
    </source>
</evidence>
<dbReference type="FunFam" id="3.40.50.2300:FF:000001">
    <property type="entry name" value="DNA-binding response regulator PhoB"/>
    <property type="match status" value="1"/>
</dbReference>
<feature type="modified residue" description="4-aspartylphosphate" evidence="6">
    <location>
        <position position="52"/>
    </location>
</feature>
<dbReference type="STRING" id="1033810.HLPCO_001593"/>
<dbReference type="OrthoDB" id="9790442at2"/>
<evidence type="ECO:0000259" key="9">
    <source>
        <dbReference type="PROSITE" id="PS51755"/>
    </source>
</evidence>
<protein>
    <submittedName>
        <fullName evidence="10">Two-component response phosphate regulator protein</fullName>
    </submittedName>
</protein>
<dbReference type="AlphaFoldDB" id="F7PWM7"/>
<dbReference type="PANTHER" id="PTHR48111:SF73">
    <property type="entry name" value="ALKALINE PHOSPHATASE SYNTHESIS TRANSCRIPTIONAL REGULATORY PROTEIN PHOP"/>
    <property type="match status" value="1"/>
</dbReference>
<evidence type="ECO:0000256" key="7">
    <source>
        <dbReference type="PROSITE-ProRule" id="PRU01091"/>
    </source>
</evidence>
<feature type="domain" description="OmpR/PhoB-type" evidence="9">
    <location>
        <begin position="126"/>
        <end position="222"/>
    </location>
</feature>
<dbReference type="GO" id="GO:0006355">
    <property type="term" value="P:regulation of DNA-templated transcription"/>
    <property type="evidence" value="ECO:0007669"/>
    <property type="project" value="InterPro"/>
</dbReference>
<dbReference type="SUPFAM" id="SSF52172">
    <property type="entry name" value="CheY-like"/>
    <property type="match status" value="1"/>
</dbReference>
<dbReference type="SMART" id="SM00448">
    <property type="entry name" value="REC"/>
    <property type="match status" value="1"/>
</dbReference>
<dbReference type="CDD" id="cd17574">
    <property type="entry name" value="REC_OmpR"/>
    <property type="match status" value="1"/>
</dbReference>
<dbReference type="InterPro" id="IPR039420">
    <property type="entry name" value="WalR-like"/>
</dbReference>
<dbReference type="GO" id="GO:0000976">
    <property type="term" value="F:transcription cis-regulatory region binding"/>
    <property type="evidence" value="ECO:0007669"/>
    <property type="project" value="TreeGrafter"/>
</dbReference>
<keyword evidence="1 6" id="KW-0597">Phosphoprotein</keyword>
<evidence type="ECO:0000256" key="2">
    <source>
        <dbReference type="ARBA" id="ARBA00023012"/>
    </source>
</evidence>
<dbReference type="InterPro" id="IPR011006">
    <property type="entry name" value="CheY-like_superfamily"/>
</dbReference>
<dbReference type="InterPro" id="IPR016032">
    <property type="entry name" value="Sig_transdc_resp-reg_C-effctor"/>
</dbReference>
<dbReference type="PANTHER" id="PTHR48111">
    <property type="entry name" value="REGULATOR OF RPOS"/>
    <property type="match status" value="1"/>
</dbReference>
<dbReference type="InParanoid" id="F7PWM7"/>
<evidence type="ECO:0000259" key="8">
    <source>
        <dbReference type="PROSITE" id="PS50110"/>
    </source>
</evidence>
<dbReference type="Gene3D" id="6.10.250.690">
    <property type="match status" value="1"/>
</dbReference>
<evidence type="ECO:0000256" key="1">
    <source>
        <dbReference type="ARBA" id="ARBA00022553"/>
    </source>
</evidence>
<dbReference type="InterPro" id="IPR001789">
    <property type="entry name" value="Sig_transdc_resp-reg_receiver"/>
</dbReference>
<reference evidence="10 11" key="2">
    <citation type="journal article" date="2013" name="PLoS ONE">
        <title>INDIGO - INtegrated Data Warehouse of MIcrobial GenOmes with Examples from the Red Sea Extremophiles.</title>
        <authorList>
            <person name="Alam I."/>
            <person name="Antunes A."/>
            <person name="Kamau A.A."/>
            <person name="Ba Alawi W."/>
            <person name="Kalkatawi M."/>
            <person name="Stingl U."/>
            <person name="Bajic V.B."/>
        </authorList>
    </citation>
    <scope>NUCLEOTIDE SEQUENCE [LARGE SCALE GENOMIC DNA]</scope>
    <source>
        <strain evidence="10 11">SSD-17B</strain>
    </source>
</reference>
<evidence type="ECO:0000313" key="10">
    <source>
        <dbReference type="EMBL" id="ERJ12602.1"/>
    </source>
</evidence>
<evidence type="ECO:0000313" key="11">
    <source>
        <dbReference type="Proteomes" id="UP000005707"/>
    </source>
</evidence>
<dbReference type="CDD" id="cd00383">
    <property type="entry name" value="trans_reg_C"/>
    <property type="match status" value="1"/>
</dbReference>
<keyword evidence="5" id="KW-0804">Transcription</keyword>
<dbReference type="Gene3D" id="3.40.50.2300">
    <property type="match status" value="1"/>
</dbReference>
<dbReference type="SMART" id="SM00862">
    <property type="entry name" value="Trans_reg_C"/>
    <property type="match status" value="1"/>
</dbReference>
<evidence type="ECO:0000256" key="4">
    <source>
        <dbReference type="ARBA" id="ARBA00023125"/>
    </source>
</evidence>
<dbReference type="Gene3D" id="1.10.10.10">
    <property type="entry name" value="Winged helix-like DNA-binding domain superfamily/Winged helix DNA-binding domain"/>
    <property type="match status" value="1"/>
</dbReference>
<evidence type="ECO:0000256" key="6">
    <source>
        <dbReference type="PROSITE-ProRule" id="PRU00169"/>
    </source>
</evidence>
<name>F7PWM7_9MOLU</name>
<dbReference type="RefSeq" id="WP_008824815.1">
    <property type="nucleotide sequence ID" value="NZ_AFNU02000004.1"/>
</dbReference>
<dbReference type="InterPro" id="IPR001867">
    <property type="entry name" value="OmpR/PhoB-type_DNA-bd"/>
</dbReference>
<dbReference type="FunCoup" id="F7PWM7">
    <property type="interactions" value="317"/>
</dbReference>
<dbReference type="GO" id="GO:0000156">
    <property type="term" value="F:phosphorelay response regulator activity"/>
    <property type="evidence" value="ECO:0007669"/>
    <property type="project" value="TreeGrafter"/>
</dbReference>
<dbReference type="GO" id="GO:0032993">
    <property type="term" value="C:protein-DNA complex"/>
    <property type="evidence" value="ECO:0007669"/>
    <property type="project" value="TreeGrafter"/>
</dbReference>
<reference evidence="10 11" key="1">
    <citation type="journal article" date="2011" name="J. Bacteriol.">
        <title>Genome sequence of Haloplasma contractile, an unusual contractile bacterium from a deep-sea anoxic brine lake.</title>
        <authorList>
            <person name="Antunes A."/>
            <person name="Alam I."/>
            <person name="El Dorry H."/>
            <person name="Siam R."/>
            <person name="Robertson A."/>
            <person name="Bajic V.B."/>
            <person name="Stingl U."/>
        </authorList>
    </citation>
    <scope>NUCLEOTIDE SEQUENCE [LARGE SCALE GENOMIC DNA]</scope>
    <source>
        <strain evidence="10 11">SSD-17B</strain>
    </source>
</reference>
<gene>
    <name evidence="10" type="primary">phoP</name>
    <name evidence="10" type="ORF">HLPCO_001593</name>
</gene>
<dbReference type="EMBL" id="AFNU02000004">
    <property type="protein sequence ID" value="ERJ12602.1"/>
    <property type="molecule type" value="Genomic_DNA"/>
</dbReference>
<feature type="domain" description="Response regulatory" evidence="8">
    <location>
        <begin position="3"/>
        <end position="117"/>
    </location>
</feature>
<comment type="caution">
    <text evidence="10">The sequence shown here is derived from an EMBL/GenBank/DDBJ whole genome shotgun (WGS) entry which is preliminary data.</text>
</comment>
<dbReference type="Proteomes" id="UP000005707">
    <property type="component" value="Unassembled WGS sequence"/>
</dbReference>
<evidence type="ECO:0000256" key="5">
    <source>
        <dbReference type="ARBA" id="ARBA00023163"/>
    </source>
</evidence>
<keyword evidence="4 7" id="KW-0238">DNA-binding</keyword>
<dbReference type="PROSITE" id="PS50110">
    <property type="entry name" value="RESPONSE_REGULATORY"/>
    <property type="match status" value="1"/>
</dbReference>